<dbReference type="STRING" id="1653334.GA0071312_3215"/>
<dbReference type="Proteomes" id="UP000182800">
    <property type="component" value="Unassembled WGS sequence"/>
</dbReference>
<dbReference type="Proteomes" id="UP000050497">
    <property type="component" value="Unassembled WGS sequence"/>
</dbReference>
<evidence type="ECO:0000313" key="4">
    <source>
        <dbReference type="Proteomes" id="UP000050497"/>
    </source>
</evidence>
<proteinExistence type="predicted"/>
<evidence type="ECO:0000313" key="3">
    <source>
        <dbReference type="EMBL" id="SCC82234.1"/>
    </source>
</evidence>
<gene>
    <name evidence="3" type="ORF">GA0071312_3215</name>
    <name evidence="2" type="ORF">HLUCCO17_05010</name>
</gene>
<accession>A0A0P7Y4X3</accession>
<name>A0A0P7Y4X3_9HYPH</name>
<reference evidence="2 4" key="1">
    <citation type="submission" date="2015-09" db="EMBL/GenBank/DDBJ databases">
        <title>Identification and resolution of microdiversity through metagenomic sequencing of parallel consortia.</title>
        <authorList>
            <person name="Nelson W.C."/>
            <person name="Romine M.F."/>
            <person name="Lindemann S.R."/>
        </authorList>
    </citation>
    <scope>NUCLEOTIDE SEQUENCE [LARGE SCALE GENOMIC DNA]</scope>
    <source>
        <strain evidence="2">HL-109</strain>
    </source>
</reference>
<evidence type="ECO:0000256" key="1">
    <source>
        <dbReference type="SAM" id="SignalP"/>
    </source>
</evidence>
<feature type="chain" id="PRO_5006145957" description="Cytochrome c domain-containing protein" evidence="1">
    <location>
        <begin position="23"/>
        <end position="523"/>
    </location>
</feature>
<keyword evidence="5" id="KW-1185">Reference proteome</keyword>
<organism evidence="2 4">
    <name type="scientific">Saliniramus fredricksonii</name>
    <dbReference type="NCBI Taxonomy" id="1653334"/>
    <lineage>
        <taxon>Bacteria</taxon>
        <taxon>Pseudomonadati</taxon>
        <taxon>Pseudomonadota</taxon>
        <taxon>Alphaproteobacteria</taxon>
        <taxon>Hyphomicrobiales</taxon>
        <taxon>Salinarimonadaceae</taxon>
        <taxon>Saliniramus</taxon>
    </lineage>
</organism>
<dbReference type="AlphaFoldDB" id="A0A0P7Y4X3"/>
<dbReference type="OrthoDB" id="280897at2"/>
<evidence type="ECO:0000313" key="2">
    <source>
        <dbReference type="EMBL" id="KPQ11841.1"/>
    </source>
</evidence>
<keyword evidence="1" id="KW-0732">Signal</keyword>
<dbReference type="EMBL" id="LJSX01000005">
    <property type="protein sequence ID" value="KPQ11841.1"/>
    <property type="molecule type" value="Genomic_DNA"/>
</dbReference>
<dbReference type="EMBL" id="FMBM01000002">
    <property type="protein sequence ID" value="SCC82234.1"/>
    <property type="molecule type" value="Genomic_DNA"/>
</dbReference>
<protein>
    <recommendedName>
        <fullName evidence="6">Cytochrome c domain-containing protein</fullName>
    </recommendedName>
</protein>
<sequence>MTKKTIAASALLIGLAPAGGFAADDQTAPGSIDFAMYFNADVRDAADCAMSIVDGTIVIDPAIGNPSMTCPDMFSWKLFTEVVSQEFWKNWAADQQTWPGEPYAMCQPGDDVTTCCTPDSLENPGYDDAENPALHCPYFPGDHRAAGTTPPLPRAQPLSKAHVTQFEDDLRRVTPQQIDAIDPGRVIRQSMAEFVFRNKPMFDYVFEQDLYNADGLAKVFAENARVMRQDAPFHSANAGGASARIDFPVDAVMIKSNWISAERAEVLGIRNDPDHPFIKMEVESAVTDNNAQIFEPGEHWLVSFHVSSKDIPNWVWLTFEHINNPGRCDYTGCNDSYGFASPDDVPEGAADNFTRPHVMSDDLPIASPIFDPGGTYASGPISAGLKGVLDGLDIGTTEARDPTMPSASDRAWRSYRLKGSQVDFVQSTGHRILLGNSVTEGGFMMSSSCMTCHARAHVGPDGKPSVLGVFDNTVDTIGYGEGSLGTPDPNWFISSQQPPALQALQTDFVWGFFFANDLHKPGE</sequence>
<comment type="caution">
    <text evidence="2">The sequence shown here is derived from an EMBL/GenBank/DDBJ whole genome shotgun (WGS) entry which is preliminary data.</text>
</comment>
<evidence type="ECO:0008006" key="6">
    <source>
        <dbReference type="Google" id="ProtNLM"/>
    </source>
</evidence>
<dbReference type="PATRIC" id="fig|1653334.4.peg.1699"/>
<reference evidence="3 5" key="2">
    <citation type="submission" date="2016-08" db="EMBL/GenBank/DDBJ databases">
        <authorList>
            <person name="Varghese N."/>
            <person name="Submissions Spin"/>
        </authorList>
    </citation>
    <scope>NUCLEOTIDE SEQUENCE [LARGE SCALE GENOMIC DNA]</scope>
    <source>
        <strain evidence="3 5">HL-109</strain>
    </source>
</reference>
<dbReference type="RefSeq" id="WP_074445767.1">
    <property type="nucleotide sequence ID" value="NZ_FMBM01000002.1"/>
</dbReference>
<evidence type="ECO:0000313" key="5">
    <source>
        <dbReference type="Proteomes" id="UP000182800"/>
    </source>
</evidence>
<feature type="signal peptide" evidence="1">
    <location>
        <begin position="1"/>
        <end position="22"/>
    </location>
</feature>